<dbReference type="STRING" id="1076549.HA45_04715"/>
<protein>
    <submittedName>
        <fullName evidence="2">Haloacid dehalogenase</fullName>
    </submittedName>
</protein>
<comment type="caution">
    <text evidence="2">The sequence shown here is derived from an EMBL/GenBank/DDBJ whole genome shotgun (WGS) entry which is preliminary data.</text>
</comment>
<organism evidence="2 3">
    <name type="scientific">Pantoea rodasii</name>
    <dbReference type="NCBI Taxonomy" id="1076549"/>
    <lineage>
        <taxon>Bacteria</taxon>
        <taxon>Pseudomonadati</taxon>
        <taxon>Pseudomonadota</taxon>
        <taxon>Gammaproteobacteria</taxon>
        <taxon>Enterobacterales</taxon>
        <taxon>Erwiniaceae</taxon>
        <taxon>Pantoea</taxon>
    </lineage>
</organism>
<dbReference type="InterPro" id="IPR023198">
    <property type="entry name" value="PGP-like_dom2"/>
</dbReference>
<dbReference type="InterPro" id="IPR050155">
    <property type="entry name" value="HAD-like_hydrolase_sf"/>
</dbReference>
<evidence type="ECO:0000313" key="2">
    <source>
        <dbReference type="EMBL" id="PJZ03054.1"/>
    </source>
</evidence>
<proteinExistence type="predicted"/>
<reference evidence="2 3" key="1">
    <citation type="submission" date="2017-11" db="EMBL/GenBank/DDBJ databases">
        <title>The genome sequence of Pantoea rodasii DSM 26611.</title>
        <authorList>
            <person name="Gao J."/>
            <person name="Mao X."/>
            <person name="Sun J."/>
        </authorList>
    </citation>
    <scope>NUCLEOTIDE SEQUENCE [LARGE SCALE GENOMIC DNA]</scope>
    <source>
        <strain evidence="2 3">DSM 26611</strain>
    </source>
</reference>
<dbReference type="Proteomes" id="UP000232062">
    <property type="component" value="Unassembled WGS sequence"/>
</dbReference>
<name>A0A2M9W6C4_9GAMM</name>
<dbReference type="EMBL" id="PIQI01000029">
    <property type="protein sequence ID" value="PJZ03054.1"/>
    <property type="molecule type" value="Genomic_DNA"/>
</dbReference>
<sequence length="218" mass="24610">MQYIRNVIFDLDGTLVDSFPGIEKSILFALKELGYEKPDNQNIKALIGPPMRVIFEKLLAPFDDARIDQAIEIYREHYRRYGVFIARCYEGIDDVLARLIESGIQLFIATSKRQHFADLMLENNGLQHFFHQVYGSTNDGRFDNKDHLVAHLVSENKLAVSECVLIGDRKDDVVAAQHNAITSIGAAWGYASQGELMAAQANSICESPDKLLPLILRR</sequence>
<dbReference type="Gene3D" id="1.10.150.240">
    <property type="entry name" value="Putative phosphatase, domain 2"/>
    <property type="match status" value="1"/>
</dbReference>
<dbReference type="GO" id="GO:0046872">
    <property type="term" value="F:metal ion binding"/>
    <property type="evidence" value="ECO:0007669"/>
    <property type="project" value="UniProtKB-KW"/>
</dbReference>
<keyword evidence="3" id="KW-1185">Reference proteome</keyword>
<dbReference type="GO" id="GO:0005829">
    <property type="term" value="C:cytosol"/>
    <property type="evidence" value="ECO:0007669"/>
    <property type="project" value="TreeGrafter"/>
</dbReference>
<gene>
    <name evidence="2" type="ORF">PRCB_23570</name>
</gene>
<dbReference type="SUPFAM" id="SSF56784">
    <property type="entry name" value="HAD-like"/>
    <property type="match status" value="1"/>
</dbReference>
<dbReference type="Gene3D" id="3.40.50.1000">
    <property type="entry name" value="HAD superfamily/HAD-like"/>
    <property type="match status" value="1"/>
</dbReference>
<dbReference type="RefSeq" id="WP_100704014.1">
    <property type="nucleotide sequence ID" value="NZ_MLFP01000003.1"/>
</dbReference>
<dbReference type="GO" id="GO:0004713">
    <property type="term" value="F:protein tyrosine kinase activity"/>
    <property type="evidence" value="ECO:0007669"/>
    <property type="project" value="TreeGrafter"/>
</dbReference>
<evidence type="ECO:0000313" key="3">
    <source>
        <dbReference type="Proteomes" id="UP000232062"/>
    </source>
</evidence>
<dbReference type="InterPro" id="IPR036412">
    <property type="entry name" value="HAD-like_sf"/>
</dbReference>
<dbReference type="OrthoDB" id="9782449at2"/>
<dbReference type="Pfam" id="PF13419">
    <property type="entry name" value="HAD_2"/>
    <property type="match status" value="1"/>
</dbReference>
<dbReference type="InterPro" id="IPR041492">
    <property type="entry name" value="HAD_2"/>
</dbReference>
<dbReference type="PANTHER" id="PTHR43434">
    <property type="entry name" value="PHOSPHOGLYCOLATE PHOSPHATASE"/>
    <property type="match status" value="1"/>
</dbReference>
<accession>A0A2M9W6C4</accession>
<evidence type="ECO:0000256" key="1">
    <source>
        <dbReference type="ARBA" id="ARBA00022723"/>
    </source>
</evidence>
<dbReference type="InterPro" id="IPR023214">
    <property type="entry name" value="HAD_sf"/>
</dbReference>
<dbReference type="AlphaFoldDB" id="A0A2M9W6C4"/>
<keyword evidence="1" id="KW-0479">Metal-binding</keyword>
<dbReference type="PANTHER" id="PTHR43434:SF20">
    <property type="entry name" value="5'-NUCLEOTIDASE"/>
    <property type="match status" value="1"/>
</dbReference>